<keyword evidence="3" id="KW-1185">Reference proteome</keyword>
<organism evidence="2 3">
    <name type="scientific">Phaseolus vulgaris</name>
    <name type="common">Kidney bean</name>
    <name type="synonym">French bean</name>
    <dbReference type="NCBI Taxonomy" id="3885"/>
    <lineage>
        <taxon>Eukaryota</taxon>
        <taxon>Viridiplantae</taxon>
        <taxon>Streptophyta</taxon>
        <taxon>Embryophyta</taxon>
        <taxon>Tracheophyta</taxon>
        <taxon>Spermatophyta</taxon>
        <taxon>Magnoliopsida</taxon>
        <taxon>eudicotyledons</taxon>
        <taxon>Gunneridae</taxon>
        <taxon>Pentapetalae</taxon>
        <taxon>rosids</taxon>
        <taxon>fabids</taxon>
        <taxon>Fabales</taxon>
        <taxon>Fabaceae</taxon>
        <taxon>Papilionoideae</taxon>
        <taxon>50 kb inversion clade</taxon>
        <taxon>NPAAA clade</taxon>
        <taxon>indigoferoid/millettioid clade</taxon>
        <taxon>Phaseoleae</taxon>
        <taxon>Phaseolus</taxon>
    </lineage>
</organism>
<proteinExistence type="predicted"/>
<evidence type="ECO:0000256" key="1">
    <source>
        <dbReference type="SAM" id="SignalP"/>
    </source>
</evidence>
<feature type="chain" id="PRO_5004755568" evidence="1">
    <location>
        <begin position="25"/>
        <end position="111"/>
    </location>
</feature>
<sequence length="111" mass="12991">MRKSEMKGMRIVVMIITMLSLAEADNNFPILQVESVRCDLRCAFKCAYLKCCVRKFRRCVDKCEANCHKMSNDMIYDCIIKRGLKKFGDHNRLLKKNIVTYDCCYLKCQSS</sequence>
<keyword evidence="1" id="KW-0732">Signal</keyword>
<dbReference type="OMA" id="CEANCHK"/>
<reference evidence="3" key="1">
    <citation type="journal article" date="2014" name="Nat. Genet.">
        <title>A reference genome for common bean and genome-wide analysis of dual domestications.</title>
        <authorList>
            <person name="Schmutz J."/>
            <person name="McClean P.E."/>
            <person name="Mamidi S."/>
            <person name="Wu G.A."/>
            <person name="Cannon S.B."/>
            <person name="Grimwood J."/>
            <person name="Jenkins J."/>
            <person name="Shu S."/>
            <person name="Song Q."/>
            <person name="Chavarro C."/>
            <person name="Torres-Torres M."/>
            <person name="Geffroy V."/>
            <person name="Moghaddam S.M."/>
            <person name="Gao D."/>
            <person name="Abernathy B."/>
            <person name="Barry K."/>
            <person name="Blair M."/>
            <person name="Brick M.A."/>
            <person name="Chovatia M."/>
            <person name="Gepts P."/>
            <person name="Goodstein D.M."/>
            <person name="Gonzales M."/>
            <person name="Hellsten U."/>
            <person name="Hyten D.L."/>
            <person name="Jia G."/>
            <person name="Kelly J.D."/>
            <person name="Kudrna D."/>
            <person name="Lee R."/>
            <person name="Richard M.M."/>
            <person name="Miklas P.N."/>
            <person name="Osorno J.M."/>
            <person name="Rodrigues J."/>
            <person name="Thareau V."/>
            <person name="Urrea C.A."/>
            <person name="Wang M."/>
            <person name="Yu Y."/>
            <person name="Zhang M."/>
            <person name="Wing R.A."/>
            <person name="Cregan P.B."/>
            <person name="Rokhsar D.S."/>
            <person name="Jackson S.A."/>
        </authorList>
    </citation>
    <scope>NUCLEOTIDE SEQUENCE [LARGE SCALE GENOMIC DNA]</scope>
    <source>
        <strain evidence="3">cv. G19833</strain>
    </source>
</reference>
<dbReference type="Proteomes" id="UP000000226">
    <property type="component" value="Chromosome 2"/>
</dbReference>
<evidence type="ECO:0000313" key="2">
    <source>
        <dbReference type="EMBL" id="ESW30476.1"/>
    </source>
</evidence>
<accession>V7CNH8</accession>
<gene>
    <name evidence="2" type="ORF">PHAVU_002G156000g</name>
</gene>
<name>V7CNH8_PHAVU</name>
<evidence type="ECO:0000313" key="3">
    <source>
        <dbReference type="Proteomes" id="UP000000226"/>
    </source>
</evidence>
<protein>
    <submittedName>
        <fullName evidence="2">Uncharacterized protein</fullName>
    </submittedName>
</protein>
<dbReference type="EMBL" id="CM002289">
    <property type="protein sequence ID" value="ESW30476.1"/>
    <property type="molecule type" value="Genomic_DNA"/>
</dbReference>
<feature type="signal peptide" evidence="1">
    <location>
        <begin position="1"/>
        <end position="24"/>
    </location>
</feature>
<dbReference type="OrthoDB" id="10585789at2759"/>
<dbReference type="Gramene" id="ESW30476">
    <property type="protein sequence ID" value="ESW30476"/>
    <property type="gene ID" value="PHAVU_002G156000g"/>
</dbReference>
<dbReference type="AlphaFoldDB" id="V7CNH8"/>